<keyword evidence="3" id="KW-1185">Reference proteome</keyword>
<sequence>MLCLQCNSCWVYTLKHMMGIEIEIFFIIYTVLEFLLLLHNSMLQIISFVCSSTCWEHKYVLNKHATTTCYVLLSNSIRVVYPIYCYILLLLLCNIP</sequence>
<proteinExistence type="predicted"/>
<keyword evidence="1" id="KW-0472">Membrane</keyword>
<reference evidence="2" key="1">
    <citation type="submission" date="2020-06" db="EMBL/GenBank/DDBJ databases">
        <title>Draft genome of Bugula neritina, a colonial animal packing powerful symbionts and potential medicines.</title>
        <authorList>
            <person name="Rayko M."/>
        </authorList>
    </citation>
    <scope>NUCLEOTIDE SEQUENCE [LARGE SCALE GENOMIC DNA]</scope>
    <source>
        <strain evidence="2">Kwan_BN1</strain>
    </source>
</reference>
<name>A0A7J7J642_BUGNE</name>
<feature type="transmembrane region" description="Helical" evidence="1">
    <location>
        <begin position="20"/>
        <end position="38"/>
    </location>
</feature>
<keyword evidence="1" id="KW-0812">Transmembrane</keyword>
<dbReference type="Proteomes" id="UP000593567">
    <property type="component" value="Unassembled WGS sequence"/>
</dbReference>
<organism evidence="2 3">
    <name type="scientific">Bugula neritina</name>
    <name type="common">Brown bryozoan</name>
    <name type="synonym">Sertularia neritina</name>
    <dbReference type="NCBI Taxonomy" id="10212"/>
    <lineage>
        <taxon>Eukaryota</taxon>
        <taxon>Metazoa</taxon>
        <taxon>Spiralia</taxon>
        <taxon>Lophotrochozoa</taxon>
        <taxon>Bryozoa</taxon>
        <taxon>Gymnolaemata</taxon>
        <taxon>Cheilostomatida</taxon>
        <taxon>Flustrina</taxon>
        <taxon>Buguloidea</taxon>
        <taxon>Bugulidae</taxon>
        <taxon>Bugula</taxon>
    </lineage>
</organism>
<evidence type="ECO:0000313" key="2">
    <source>
        <dbReference type="EMBL" id="KAF6021367.1"/>
    </source>
</evidence>
<protein>
    <submittedName>
        <fullName evidence="2">Uncharacterized protein</fullName>
    </submittedName>
</protein>
<evidence type="ECO:0000313" key="3">
    <source>
        <dbReference type="Proteomes" id="UP000593567"/>
    </source>
</evidence>
<dbReference type="AlphaFoldDB" id="A0A7J7J642"/>
<evidence type="ECO:0000256" key="1">
    <source>
        <dbReference type="SAM" id="Phobius"/>
    </source>
</evidence>
<keyword evidence="1" id="KW-1133">Transmembrane helix</keyword>
<comment type="caution">
    <text evidence="2">The sequence shown here is derived from an EMBL/GenBank/DDBJ whole genome shotgun (WGS) entry which is preliminary data.</text>
</comment>
<accession>A0A7J7J642</accession>
<dbReference type="EMBL" id="VXIV02003056">
    <property type="protein sequence ID" value="KAF6021367.1"/>
    <property type="molecule type" value="Genomic_DNA"/>
</dbReference>
<gene>
    <name evidence="2" type="ORF">EB796_020323</name>
</gene>